<keyword evidence="2" id="KW-0604">Photosystem II</keyword>
<reference evidence="6" key="1">
    <citation type="submission" date="2012-11" db="EMBL/GenBank/DDBJ databases">
        <authorList>
            <person name="Lucero-Rivera Y.E."/>
            <person name="Tovar-Ramirez D."/>
        </authorList>
    </citation>
    <scope>NUCLEOTIDE SEQUENCE [LARGE SCALE GENOMIC DNA]</scope>
    <source>
        <strain evidence="6">Araruama</strain>
    </source>
</reference>
<dbReference type="GO" id="GO:0016787">
    <property type="term" value="F:hydrolase activity"/>
    <property type="evidence" value="ECO:0007669"/>
    <property type="project" value="UniProtKB-KW"/>
</dbReference>
<evidence type="ECO:0000256" key="3">
    <source>
        <dbReference type="SAM" id="Phobius"/>
    </source>
</evidence>
<keyword evidence="1" id="KW-0602">Photosynthesis</keyword>
<proteinExistence type="predicted"/>
<keyword evidence="3" id="KW-1133">Transmembrane helix</keyword>
<dbReference type="PANTHER" id="PTHR47199:SF2">
    <property type="entry name" value="PHOTOSYSTEM II STABILITY_ASSEMBLY FACTOR HCF136, CHLOROPLASTIC"/>
    <property type="match status" value="1"/>
</dbReference>
<sequence>MIKPNFSVNVWVKTLKGQNHQCIHPLIVCICLFFCVFQWAWAEDNNDILYAVHEPLVEKSLLLDIVKTADANFIAVGERGHIIYSSDDGKTWTQSTVPTRSTLTAVFFVNAKRGWAVGHDAIILATFDGGKTWARQFFAPKKEQPFMDIWFHTPQSGIAIGAYGMYLDTQDGGENWNEKYFETLDDPDFGLPHFNSIGFTNENVLYMAGEAGFLARSNSMGDAWASLDRPYIGSYFNLLITDNNTIYASGLRGNIWYSSDQSASWNKIETGSVASVNCGIQLSNGETFFVSMDGVTVHCPKGGFDCKVNLRSDRVALSSVAELTPHHLIAVGEKGVMHIGLDGQDIK</sequence>
<dbReference type="Gene3D" id="2.130.10.10">
    <property type="entry name" value="YVTN repeat-like/Quinoprotein amine dehydrogenase"/>
    <property type="match status" value="1"/>
</dbReference>
<keyword evidence="3" id="KW-0472">Membrane</keyword>
<dbReference type="AlphaFoldDB" id="A0A1V1PFB4"/>
<feature type="domain" description="Photosynthesis system II assembly factor Ycf48/Hcf136-like" evidence="4">
    <location>
        <begin position="91"/>
        <end position="139"/>
    </location>
</feature>
<protein>
    <submittedName>
        <fullName evidence="5">BNR repeat-containing glycosyl hydrolase</fullName>
    </submittedName>
</protein>
<evidence type="ECO:0000313" key="5">
    <source>
        <dbReference type="EMBL" id="ETR73490.1"/>
    </source>
</evidence>
<dbReference type="Proteomes" id="UP000189670">
    <property type="component" value="Unassembled WGS sequence"/>
</dbReference>
<name>A0A1V1PFB4_9BACT</name>
<feature type="transmembrane region" description="Helical" evidence="3">
    <location>
        <begin position="21"/>
        <end position="41"/>
    </location>
</feature>
<accession>A0A1V1PFB4</accession>
<evidence type="ECO:0000256" key="2">
    <source>
        <dbReference type="ARBA" id="ARBA00023276"/>
    </source>
</evidence>
<comment type="caution">
    <text evidence="5">The sequence shown here is derived from an EMBL/GenBank/DDBJ whole genome shotgun (WGS) entry which is preliminary data.</text>
</comment>
<evidence type="ECO:0000259" key="4">
    <source>
        <dbReference type="Pfam" id="PF14870"/>
    </source>
</evidence>
<keyword evidence="3" id="KW-0812">Transmembrane</keyword>
<dbReference type="PANTHER" id="PTHR47199">
    <property type="entry name" value="PHOTOSYSTEM II STABILITY/ASSEMBLY FACTOR HCF136, CHLOROPLASTIC"/>
    <property type="match status" value="1"/>
</dbReference>
<gene>
    <name evidence="5" type="ORF">OMM_00911</name>
</gene>
<dbReference type="Pfam" id="PF14870">
    <property type="entry name" value="PSII_BNR"/>
    <property type="match status" value="2"/>
</dbReference>
<dbReference type="InterPro" id="IPR028203">
    <property type="entry name" value="PSII_CF48-like_dom"/>
</dbReference>
<dbReference type="SUPFAM" id="SSF110296">
    <property type="entry name" value="Oligoxyloglucan reducing end-specific cellobiohydrolase"/>
    <property type="match status" value="1"/>
</dbReference>
<dbReference type="GO" id="GO:0009523">
    <property type="term" value="C:photosystem II"/>
    <property type="evidence" value="ECO:0007669"/>
    <property type="project" value="UniProtKB-KW"/>
</dbReference>
<keyword evidence="5" id="KW-0378">Hydrolase</keyword>
<dbReference type="GO" id="GO:0015979">
    <property type="term" value="P:photosynthesis"/>
    <property type="evidence" value="ECO:0007669"/>
    <property type="project" value="UniProtKB-KW"/>
</dbReference>
<dbReference type="InterPro" id="IPR015943">
    <property type="entry name" value="WD40/YVTN_repeat-like_dom_sf"/>
</dbReference>
<dbReference type="CDD" id="cd15482">
    <property type="entry name" value="Sialidase_non-viral"/>
    <property type="match status" value="1"/>
</dbReference>
<dbReference type="EMBL" id="ATBP01000056">
    <property type="protein sequence ID" value="ETR73490.1"/>
    <property type="molecule type" value="Genomic_DNA"/>
</dbReference>
<evidence type="ECO:0000313" key="6">
    <source>
        <dbReference type="Proteomes" id="UP000189670"/>
    </source>
</evidence>
<organism evidence="5 6">
    <name type="scientific">Candidatus Magnetoglobus multicellularis str. Araruama</name>
    <dbReference type="NCBI Taxonomy" id="890399"/>
    <lineage>
        <taxon>Bacteria</taxon>
        <taxon>Pseudomonadati</taxon>
        <taxon>Thermodesulfobacteriota</taxon>
        <taxon>Desulfobacteria</taxon>
        <taxon>Desulfobacterales</taxon>
        <taxon>Desulfobacteraceae</taxon>
        <taxon>Candidatus Magnetoglobus</taxon>
    </lineage>
</organism>
<evidence type="ECO:0000256" key="1">
    <source>
        <dbReference type="ARBA" id="ARBA00022531"/>
    </source>
</evidence>
<feature type="domain" description="Photosynthesis system II assembly factor Ycf48/Hcf136-like" evidence="4">
    <location>
        <begin position="143"/>
        <end position="227"/>
    </location>
</feature>